<gene>
    <name evidence="2" type="ORF">KR50_25520</name>
</gene>
<sequence length="122" mass="14201">MSVNLYDHANELERAIRQSEEFTELQSMYDAVNNDEEARGIFENFRDIQLGLQQKQMSGEEISEAEIEQAQKTAQLVQQHEVISKLMESEQRMSMMIQELNKVIMKPLEELYGSMEKEGPTQ</sequence>
<dbReference type="EMBL" id="JXRR01000016">
    <property type="protein sequence ID" value="KIL46855.1"/>
    <property type="molecule type" value="Genomic_DNA"/>
</dbReference>
<comment type="similarity">
    <text evidence="1">Belongs to the UPF0342 family.</text>
</comment>
<proteinExistence type="inferred from homology"/>
<dbReference type="InterPro" id="IPR023378">
    <property type="entry name" value="YheA/YmcA-like_dom_sf"/>
</dbReference>
<dbReference type="PATRIC" id="fig|220754.4.peg.2569"/>
<protein>
    <recommendedName>
        <fullName evidence="1">UPF0342 protein KR50_25520</fullName>
    </recommendedName>
</protein>
<dbReference type="SUPFAM" id="SSF158622">
    <property type="entry name" value="YheA/YmcA-like"/>
    <property type="match status" value="1"/>
</dbReference>
<evidence type="ECO:0000313" key="2">
    <source>
        <dbReference type="EMBL" id="KIL46855.1"/>
    </source>
</evidence>
<dbReference type="HAMAP" id="MF_01526">
    <property type="entry name" value="UPF0342"/>
    <property type="match status" value="1"/>
</dbReference>
<organism evidence="2 3">
    <name type="scientific">Jeotgalibacillus campisalis</name>
    <dbReference type="NCBI Taxonomy" id="220754"/>
    <lineage>
        <taxon>Bacteria</taxon>
        <taxon>Bacillati</taxon>
        <taxon>Bacillota</taxon>
        <taxon>Bacilli</taxon>
        <taxon>Bacillales</taxon>
        <taxon>Caryophanaceae</taxon>
        <taxon>Jeotgalibacillus</taxon>
    </lineage>
</organism>
<reference evidence="2 3" key="1">
    <citation type="submission" date="2015-01" db="EMBL/GenBank/DDBJ databases">
        <title>Jeotgalibacillus campisalis genome sequencing.</title>
        <authorList>
            <person name="Goh K.M."/>
            <person name="Chan K.-G."/>
            <person name="Yaakop A.S."/>
            <person name="Ee R."/>
            <person name="Gan H.M."/>
            <person name="Chan C.S."/>
        </authorList>
    </citation>
    <scope>NUCLEOTIDE SEQUENCE [LARGE SCALE GENOMIC DNA]</scope>
    <source>
        <strain evidence="2 3">SF-57</strain>
    </source>
</reference>
<evidence type="ECO:0000256" key="1">
    <source>
        <dbReference type="HAMAP-Rule" id="MF_01526"/>
    </source>
</evidence>
<dbReference type="Pfam" id="PF06133">
    <property type="entry name" value="Com_YlbF"/>
    <property type="match status" value="1"/>
</dbReference>
<dbReference type="OrthoDB" id="9811402at2"/>
<evidence type="ECO:0000313" key="3">
    <source>
        <dbReference type="Proteomes" id="UP000031972"/>
    </source>
</evidence>
<accession>A0A0C2R961</accession>
<name>A0A0C2R961_9BACL</name>
<comment type="caution">
    <text evidence="2">The sequence shown here is derived from an EMBL/GenBank/DDBJ whole genome shotgun (WGS) entry which is preliminary data.</text>
</comment>
<dbReference type="Proteomes" id="UP000031972">
    <property type="component" value="Unassembled WGS sequence"/>
</dbReference>
<dbReference type="AlphaFoldDB" id="A0A0C2R961"/>
<dbReference type="RefSeq" id="WP_041058947.1">
    <property type="nucleotide sequence ID" value="NZ_JXRR01000016.1"/>
</dbReference>
<dbReference type="InterPro" id="IPR010368">
    <property type="entry name" value="Com_YlbF"/>
</dbReference>
<dbReference type="Gene3D" id="1.20.1500.10">
    <property type="entry name" value="YheA/YmcA-like"/>
    <property type="match status" value="1"/>
</dbReference>
<keyword evidence="3" id="KW-1185">Reference proteome</keyword>